<dbReference type="PANTHER" id="PTHR34473:SF2">
    <property type="entry name" value="UPF0699 TRANSMEMBRANE PROTEIN YDBT"/>
    <property type="match status" value="1"/>
</dbReference>
<dbReference type="PIRSF" id="PIRSF026631">
    <property type="entry name" value="UCP026631"/>
    <property type="match status" value="1"/>
</dbReference>
<evidence type="ECO:0000313" key="4">
    <source>
        <dbReference type="Proteomes" id="UP000092687"/>
    </source>
</evidence>
<accession>A0A1C7DV80</accession>
<feature type="transmembrane region" description="Helical" evidence="1">
    <location>
        <begin position="237"/>
        <end position="265"/>
    </location>
</feature>
<dbReference type="KEGG" id="phc:BBI08_15155"/>
<dbReference type="OrthoDB" id="2195155at2"/>
<dbReference type="InterPro" id="IPR005182">
    <property type="entry name" value="YdbS-like_PH"/>
</dbReference>
<keyword evidence="1" id="KW-1133">Transmembrane helix</keyword>
<gene>
    <name evidence="3" type="ORF">BBI08_15155</name>
</gene>
<feature type="domain" description="YdbS-like PH" evidence="2">
    <location>
        <begin position="269"/>
        <end position="335"/>
    </location>
</feature>
<dbReference type="RefSeq" id="WP_008498823.1">
    <property type="nucleotide sequence ID" value="NZ_CP016537.2"/>
</dbReference>
<dbReference type="Pfam" id="PF03703">
    <property type="entry name" value="bPH_2"/>
    <property type="match status" value="3"/>
</dbReference>
<evidence type="ECO:0000259" key="2">
    <source>
        <dbReference type="Pfam" id="PF03703"/>
    </source>
</evidence>
<keyword evidence="4" id="KW-1185">Reference proteome</keyword>
<proteinExistence type="predicted"/>
<protein>
    <recommendedName>
        <fullName evidence="2">YdbS-like PH domain-containing protein</fullName>
    </recommendedName>
</protein>
<reference evidence="3" key="1">
    <citation type="submission" date="2016-10" db="EMBL/GenBank/DDBJ databases">
        <authorList>
            <person name="de Groot N.N."/>
        </authorList>
    </citation>
    <scope>NUCLEOTIDE SEQUENCE</scope>
    <source>
        <strain evidence="3">DSM 24743</strain>
    </source>
</reference>
<feature type="transmembrane region" description="Helical" evidence="1">
    <location>
        <begin position="21"/>
        <end position="38"/>
    </location>
</feature>
<dbReference type="STRING" id="1215089.BBI08_15155"/>
<feature type="domain" description="YdbS-like PH" evidence="2">
    <location>
        <begin position="74"/>
        <end position="155"/>
    </location>
</feature>
<keyword evidence="1" id="KW-0812">Transmembrane</keyword>
<dbReference type="AlphaFoldDB" id="A0A1C7DV80"/>
<name>A0A1C7DV80_9BACL</name>
<dbReference type="InterPro" id="IPR014529">
    <property type="entry name" value="UCP026631"/>
</dbReference>
<organism evidence="3 4">
    <name type="scientific">Planococcus halocryophilus</name>
    <dbReference type="NCBI Taxonomy" id="1215089"/>
    <lineage>
        <taxon>Bacteria</taxon>
        <taxon>Bacillati</taxon>
        <taxon>Bacillota</taxon>
        <taxon>Bacilli</taxon>
        <taxon>Bacillales</taxon>
        <taxon>Caryophanaceae</taxon>
        <taxon>Planococcus</taxon>
    </lineage>
</organism>
<evidence type="ECO:0000313" key="3">
    <source>
        <dbReference type="EMBL" id="ANU15560.1"/>
    </source>
</evidence>
<feature type="transmembrane region" description="Helical" evidence="1">
    <location>
        <begin position="50"/>
        <end position="72"/>
    </location>
</feature>
<feature type="transmembrane region" description="Helical" evidence="1">
    <location>
        <begin position="398"/>
        <end position="420"/>
    </location>
</feature>
<evidence type="ECO:0000256" key="1">
    <source>
        <dbReference type="SAM" id="Phobius"/>
    </source>
</evidence>
<keyword evidence="1" id="KW-0472">Membrane</keyword>
<dbReference type="Proteomes" id="UP000092687">
    <property type="component" value="Chromosome"/>
</dbReference>
<feature type="domain" description="YdbS-like PH" evidence="2">
    <location>
        <begin position="414"/>
        <end position="492"/>
    </location>
</feature>
<dbReference type="EMBL" id="CP016537">
    <property type="protein sequence ID" value="ANU15560.1"/>
    <property type="molecule type" value="Genomic_DNA"/>
</dbReference>
<sequence length="503" mass="57370">MYEGRYKLHPISAFLNFIKGMKELLLPFIIIFGVNIFRGDGISSMFNQGWQGMIPVIVGVAMLLFLLISGIIKWKRFVYWFEDGELRIEYGLFVKKKRYIPFERIQSLNYAEGIFHRPLGLVKVKVETAGSGKVGQAEAELTAISREDADRIEKEMEKAKHQLSREKTPIIGPVEFVEVPVKKTTKTLYHMSIKELLILATTSSGIGVVISAVAIFLSQFSEFIPYDAVYEEIILFLRFGALIVALTIFVVLVMAWVISVIMTIVANYQFTIQYDEDRIYITRGLLEKKKVSIPLKRVQGIKISQNPLRELFGYATVVVESAGGSVGDKDEKIRLFPLVKKTRMLPILEELFPELEWTPQLVGAPKRSIHFFYRLNLVWLSPMFAAVGYFFYPYGLLALLIVPVVIVIGIWQHRTVGYALGERQLTAQFRGLSKHRYFILKKRIQVVQVTQSYFERRKGIASIHVTIKSGMMGATATTPHMEKEDASQILVWYKPFGAKEQSS</sequence>
<feature type="transmembrane region" description="Helical" evidence="1">
    <location>
        <begin position="196"/>
        <end position="217"/>
    </location>
</feature>
<dbReference type="PANTHER" id="PTHR34473">
    <property type="entry name" value="UPF0699 TRANSMEMBRANE PROTEIN YDBS"/>
    <property type="match status" value="1"/>
</dbReference>